<dbReference type="Proteomes" id="UP001633002">
    <property type="component" value="Unassembled WGS sequence"/>
</dbReference>
<name>A0ABD3H529_9MARC</name>
<evidence type="ECO:0008006" key="3">
    <source>
        <dbReference type="Google" id="ProtNLM"/>
    </source>
</evidence>
<organism evidence="1 2">
    <name type="scientific">Riccia sorocarpa</name>
    <dbReference type="NCBI Taxonomy" id="122646"/>
    <lineage>
        <taxon>Eukaryota</taxon>
        <taxon>Viridiplantae</taxon>
        <taxon>Streptophyta</taxon>
        <taxon>Embryophyta</taxon>
        <taxon>Marchantiophyta</taxon>
        <taxon>Marchantiopsida</taxon>
        <taxon>Marchantiidae</taxon>
        <taxon>Marchantiales</taxon>
        <taxon>Ricciaceae</taxon>
        <taxon>Riccia</taxon>
    </lineage>
</organism>
<gene>
    <name evidence="1" type="ORF">R1sor_003203</name>
</gene>
<keyword evidence="2" id="KW-1185">Reference proteome</keyword>
<proteinExistence type="predicted"/>
<dbReference type="EMBL" id="JBJQOH010000006">
    <property type="protein sequence ID" value="KAL3685181.1"/>
    <property type="molecule type" value="Genomic_DNA"/>
</dbReference>
<reference evidence="1 2" key="1">
    <citation type="submission" date="2024-09" db="EMBL/GenBank/DDBJ databases">
        <title>Chromosome-scale assembly of Riccia sorocarpa.</title>
        <authorList>
            <person name="Paukszto L."/>
        </authorList>
    </citation>
    <scope>NUCLEOTIDE SEQUENCE [LARGE SCALE GENOMIC DNA]</scope>
    <source>
        <strain evidence="1">LP-2024</strain>
        <tissue evidence="1">Aerial parts of the thallus</tissue>
    </source>
</reference>
<protein>
    <recommendedName>
        <fullName evidence="3">F-box associated domain-containing protein</fullName>
    </recommendedName>
</protein>
<sequence>MLSDTSFYTNHSNLEWVDGGVDHLEPSHADAVCLFSADTFFRVSTSHSVPYAAVNFELHRWCKLPPLGLLPFGDLNDFTVTGVAEGLLLLEKGIRDDDMKANIYELDRFLFNPLTKGFTKLPVVPKVKDPFASAWYGLRSRMIMAVDKELVTVVATEFSQDSEDSWWLPLLSRILVWREGSEDWKPLETYDPRGTRITWVDSAVFVGGDLFLQVVNDMDDNALPSGDRVFSRGSRASDPELIFICDKEFSDNLVLHLFQYKGALRRFELGPLTGGCCHIKLGTFDYMSRSWQEEEIEMPMQMRKSLNVTLADVCGNGLMFVDVLGDILCIGNRFRGDVYFLYNFNSKQWCEWSAKGPAEQLLRSGWIPRDIRFSGVRITHGGFTLEEIKIGTVE</sequence>
<accession>A0ABD3H529</accession>
<comment type="caution">
    <text evidence="1">The sequence shown here is derived from an EMBL/GenBank/DDBJ whole genome shotgun (WGS) entry which is preliminary data.</text>
</comment>
<dbReference type="AlphaFoldDB" id="A0ABD3H529"/>
<evidence type="ECO:0000313" key="1">
    <source>
        <dbReference type="EMBL" id="KAL3685181.1"/>
    </source>
</evidence>
<evidence type="ECO:0000313" key="2">
    <source>
        <dbReference type="Proteomes" id="UP001633002"/>
    </source>
</evidence>